<dbReference type="EMBL" id="BAAAPH010000022">
    <property type="protein sequence ID" value="GAA1594325.1"/>
    <property type="molecule type" value="Genomic_DNA"/>
</dbReference>
<proteinExistence type="predicted"/>
<keyword evidence="2" id="KW-1185">Reference proteome</keyword>
<organism evidence="1 2">
    <name type="scientific">Kribbella hippodromi</name>
    <dbReference type="NCBI Taxonomy" id="434347"/>
    <lineage>
        <taxon>Bacteria</taxon>
        <taxon>Bacillati</taxon>
        <taxon>Actinomycetota</taxon>
        <taxon>Actinomycetes</taxon>
        <taxon>Propionibacteriales</taxon>
        <taxon>Kribbellaceae</taxon>
        <taxon>Kribbella</taxon>
    </lineage>
</organism>
<dbReference type="RefSeq" id="WP_344238531.1">
    <property type="nucleotide sequence ID" value="NZ_BAAAPH010000022.1"/>
</dbReference>
<comment type="caution">
    <text evidence="1">The sequence shown here is derived from an EMBL/GenBank/DDBJ whole genome shotgun (WGS) entry which is preliminary data.</text>
</comment>
<protein>
    <submittedName>
        <fullName evidence="1">Uncharacterized protein</fullName>
    </submittedName>
</protein>
<evidence type="ECO:0000313" key="2">
    <source>
        <dbReference type="Proteomes" id="UP001501705"/>
    </source>
</evidence>
<accession>A0ABN2E331</accession>
<dbReference type="SUPFAM" id="SSF51679">
    <property type="entry name" value="Bacterial luciferase-like"/>
    <property type="match status" value="1"/>
</dbReference>
<evidence type="ECO:0000313" key="1">
    <source>
        <dbReference type="EMBL" id="GAA1594325.1"/>
    </source>
</evidence>
<dbReference type="Proteomes" id="UP001501705">
    <property type="component" value="Unassembled WGS sequence"/>
</dbReference>
<name>A0ABN2E331_9ACTN</name>
<dbReference type="InterPro" id="IPR036661">
    <property type="entry name" value="Luciferase-like_sf"/>
</dbReference>
<reference evidence="1 2" key="1">
    <citation type="journal article" date="2019" name="Int. J. Syst. Evol. Microbiol.">
        <title>The Global Catalogue of Microorganisms (GCM) 10K type strain sequencing project: providing services to taxonomists for standard genome sequencing and annotation.</title>
        <authorList>
            <consortium name="The Broad Institute Genomics Platform"/>
            <consortium name="The Broad Institute Genome Sequencing Center for Infectious Disease"/>
            <person name="Wu L."/>
            <person name="Ma J."/>
        </authorList>
    </citation>
    <scope>NUCLEOTIDE SEQUENCE [LARGE SCALE GENOMIC DNA]</scope>
    <source>
        <strain evidence="1 2">JCM 15572</strain>
    </source>
</reference>
<gene>
    <name evidence="1" type="ORF">GCM10009804_58670</name>
</gene>
<sequence length="110" mass="12110">MPHGAPAPQPFPREGDSPGTRRLFRFALSGWKVQAELPNPVNFDAATELVTPAHLREEFACGPDVERHLELARPFADASYDHLALINAGPDPDGFFDFFAKELGPALRDL</sequence>